<evidence type="ECO:0000256" key="1">
    <source>
        <dbReference type="SAM" id="Phobius"/>
    </source>
</evidence>
<sequence length="86" mass="9543">MDTQVGSTKKKMPLGRLILIIVVAIVAAIFIFSNMQAGDFKILGWGPWTLPMWIWLAIAFLLGMVFGGAIRSLSRKVRGKSNQNHN</sequence>
<feature type="transmembrane region" description="Helical" evidence="1">
    <location>
        <begin position="12"/>
        <end position="32"/>
    </location>
</feature>
<reference evidence="2" key="1">
    <citation type="submission" date="2020-05" db="EMBL/GenBank/DDBJ databases">
        <authorList>
            <person name="Chiriac C."/>
            <person name="Salcher M."/>
            <person name="Ghai R."/>
            <person name="Kavagutti S V."/>
        </authorList>
    </citation>
    <scope>NUCLEOTIDE SEQUENCE</scope>
</reference>
<dbReference type="AlphaFoldDB" id="A0A6J7G5L1"/>
<keyword evidence="1" id="KW-1133">Transmembrane helix</keyword>
<feature type="transmembrane region" description="Helical" evidence="1">
    <location>
        <begin position="52"/>
        <end position="70"/>
    </location>
</feature>
<proteinExistence type="predicted"/>
<name>A0A6J7G5L1_9ZZZZ</name>
<keyword evidence="1" id="KW-0812">Transmembrane</keyword>
<protein>
    <submittedName>
        <fullName evidence="2">Unannotated protein</fullName>
    </submittedName>
</protein>
<keyword evidence="1" id="KW-0472">Membrane</keyword>
<organism evidence="2">
    <name type="scientific">freshwater metagenome</name>
    <dbReference type="NCBI Taxonomy" id="449393"/>
    <lineage>
        <taxon>unclassified sequences</taxon>
        <taxon>metagenomes</taxon>
        <taxon>ecological metagenomes</taxon>
    </lineage>
</organism>
<evidence type="ECO:0000313" key="2">
    <source>
        <dbReference type="EMBL" id="CAB4899960.1"/>
    </source>
</evidence>
<dbReference type="EMBL" id="CAFBMR010000001">
    <property type="protein sequence ID" value="CAB4899960.1"/>
    <property type="molecule type" value="Genomic_DNA"/>
</dbReference>
<accession>A0A6J7G5L1</accession>
<gene>
    <name evidence="2" type="ORF">UFOPK3610_00064</name>
</gene>